<dbReference type="Gene3D" id="1.20.1260.10">
    <property type="match status" value="1"/>
</dbReference>
<dbReference type="GO" id="GO:0003677">
    <property type="term" value="F:DNA binding"/>
    <property type="evidence" value="ECO:0007669"/>
    <property type="project" value="UniProtKB-KW"/>
</dbReference>
<dbReference type="InterPro" id="IPR023188">
    <property type="entry name" value="DPS_DNA-bd_CS"/>
</dbReference>
<proteinExistence type="inferred from homology"/>
<dbReference type="SUPFAM" id="SSF47240">
    <property type="entry name" value="Ferritin-like"/>
    <property type="match status" value="1"/>
</dbReference>
<protein>
    <submittedName>
        <fullName evidence="3">Starvation-inducible DNA-binding protein</fullName>
    </submittedName>
</protein>
<dbReference type="GO" id="GO:0016722">
    <property type="term" value="F:oxidoreductase activity, acting on metal ions"/>
    <property type="evidence" value="ECO:0007669"/>
    <property type="project" value="InterPro"/>
</dbReference>
<dbReference type="AlphaFoldDB" id="A0A1M6I3A3"/>
<dbReference type="PANTHER" id="PTHR42932">
    <property type="entry name" value="GENERAL STRESS PROTEIN 20U"/>
    <property type="match status" value="1"/>
</dbReference>
<organism evidence="3 4">
    <name type="scientific">Hespellia stercorisuis DSM 15480</name>
    <dbReference type="NCBI Taxonomy" id="1121950"/>
    <lineage>
        <taxon>Bacteria</taxon>
        <taxon>Bacillati</taxon>
        <taxon>Bacillota</taxon>
        <taxon>Clostridia</taxon>
        <taxon>Lachnospirales</taxon>
        <taxon>Lachnospiraceae</taxon>
        <taxon>Hespellia</taxon>
    </lineage>
</organism>
<comment type="similarity">
    <text evidence="1">Belongs to the Dps family.</text>
</comment>
<evidence type="ECO:0000313" key="3">
    <source>
        <dbReference type="EMBL" id="SHJ28890.1"/>
    </source>
</evidence>
<dbReference type="InterPro" id="IPR008331">
    <property type="entry name" value="Ferritin_DPS_dom"/>
</dbReference>
<dbReference type="CDD" id="cd01043">
    <property type="entry name" value="DPS"/>
    <property type="match status" value="1"/>
</dbReference>
<dbReference type="GO" id="GO:0008199">
    <property type="term" value="F:ferric iron binding"/>
    <property type="evidence" value="ECO:0007669"/>
    <property type="project" value="InterPro"/>
</dbReference>
<evidence type="ECO:0000313" key="4">
    <source>
        <dbReference type="Proteomes" id="UP000184301"/>
    </source>
</evidence>
<accession>A0A1M6I3A3</accession>
<keyword evidence="4" id="KW-1185">Reference proteome</keyword>
<dbReference type="Pfam" id="PF00210">
    <property type="entry name" value="Ferritin"/>
    <property type="match status" value="1"/>
</dbReference>
<dbReference type="PANTHER" id="PTHR42932:SF1">
    <property type="entry name" value="GENERAL STRESS PROTEIN 20U"/>
    <property type="match status" value="1"/>
</dbReference>
<dbReference type="STRING" id="1121950.SAMN02745243_00207"/>
<keyword evidence="3" id="KW-0238">DNA-binding</keyword>
<evidence type="ECO:0000256" key="1">
    <source>
        <dbReference type="ARBA" id="ARBA00009497"/>
    </source>
</evidence>
<dbReference type="EMBL" id="FQZY01000006">
    <property type="protein sequence ID" value="SHJ28890.1"/>
    <property type="molecule type" value="Genomic_DNA"/>
</dbReference>
<dbReference type="InterPro" id="IPR002177">
    <property type="entry name" value="DPS_DNA-bd"/>
</dbReference>
<dbReference type="OrthoDB" id="9797023at2"/>
<dbReference type="InterPro" id="IPR009078">
    <property type="entry name" value="Ferritin-like_SF"/>
</dbReference>
<dbReference type="PROSITE" id="PS00818">
    <property type="entry name" value="DPS_1"/>
    <property type="match status" value="1"/>
</dbReference>
<dbReference type="Proteomes" id="UP000184301">
    <property type="component" value="Unassembled WGS sequence"/>
</dbReference>
<evidence type="ECO:0000259" key="2">
    <source>
        <dbReference type="Pfam" id="PF00210"/>
    </source>
</evidence>
<sequence>MNTKLAEMMNQYIADTSVEYVKLHNLHWNVTGGQFKAVHEYIETLYDALADVVDATAEVLKMNDQMPLGSMKDYLAITKIEELDNVEKSVKSVLEIALRDMKLLKEEAESIRKEAQEDDSFEVSNKMESDIENYAKTIWFVSSMLK</sequence>
<name>A0A1M6I3A3_9FIRM</name>
<feature type="domain" description="Ferritin/DPS" evidence="2">
    <location>
        <begin position="8"/>
        <end position="145"/>
    </location>
</feature>
<reference evidence="3 4" key="1">
    <citation type="submission" date="2016-11" db="EMBL/GenBank/DDBJ databases">
        <authorList>
            <person name="Jaros S."/>
            <person name="Januszkiewicz K."/>
            <person name="Wedrychowicz H."/>
        </authorList>
    </citation>
    <scope>NUCLEOTIDE SEQUENCE [LARGE SCALE GENOMIC DNA]</scope>
    <source>
        <strain evidence="3 4">DSM 15480</strain>
    </source>
</reference>
<dbReference type="InterPro" id="IPR012347">
    <property type="entry name" value="Ferritin-like"/>
</dbReference>
<dbReference type="PIRSF" id="PIRSF005900">
    <property type="entry name" value="Dps"/>
    <property type="match status" value="1"/>
</dbReference>
<gene>
    <name evidence="3" type="ORF">SAMN02745243_00207</name>
</gene>
<dbReference type="RefSeq" id="WP_073103940.1">
    <property type="nucleotide sequence ID" value="NZ_FQZY01000006.1"/>
</dbReference>